<feature type="region of interest" description="Disordered" evidence="1">
    <location>
        <begin position="30"/>
        <end position="72"/>
    </location>
</feature>
<sequence length="103" mass="11382">MALHLGKGRHCCRKEGRPRVMSSIIQVSRLQPAPRGVRDRRASTSESQEERSVGTTLGRCSNARRLTGTQPGPQTLRKLILIIIASTAAFRCRGPPEYGLCRL</sequence>
<organism evidence="2 3">
    <name type="scientific">Hypholoma sublateritium (strain FD-334 SS-4)</name>
    <dbReference type="NCBI Taxonomy" id="945553"/>
    <lineage>
        <taxon>Eukaryota</taxon>
        <taxon>Fungi</taxon>
        <taxon>Dikarya</taxon>
        <taxon>Basidiomycota</taxon>
        <taxon>Agaricomycotina</taxon>
        <taxon>Agaricomycetes</taxon>
        <taxon>Agaricomycetidae</taxon>
        <taxon>Agaricales</taxon>
        <taxon>Agaricineae</taxon>
        <taxon>Strophariaceae</taxon>
        <taxon>Hypholoma</taxon>
    </lineage>
</organism>
<reference evidence="3" key="1">
    <citation type="submission" date="2014-04" db="EMBL/GenBank/DDBJ databases">
        <title>Evolutionary Origins and Diversification of the Mycorrhizal Mutualists.</title>
        <authorList>
            <consortium name="DOE Joint Genome Institute"/>
            <consortium name="Mycorrhizal Genomics Consortium"/>
            <person name="Kohler A."/>
            <person name="Kuo A."/>
            <person name="Nagy L.G."/>
            <person name="Floudas D."/>
            <person name="Copeland A."/>
            <person name="Barry K.W."/>
            <person name="Cichocki N."/>
            <person name="Veneault-Fourrey C."/>
            <person name="LaButti K."/>
            <person name="Lindquist E.A."/>
            <person name="Lipzen A."/>
            <person name="Lundell T."/>
            <person name="Morin E."/>
            <person name="Murat C."/>
            <person name="Riley R."/>
            <person name="Ohm R."/>
            <person name="Sun H."/>
            <person name="Tunlid A."/>
            <person name="Henrissat B."/>
            <person name="Grigoriev I.V."/>
            <person name="Hibbett D.S."/>
            <person name="Martin F."/>
        </authorList>
    </citation>
    <scope>NUCLEOTIDE SEQUENCE [LARGE SCALE GENOMIC DNA]</scope>
    <source>
        <strain evidence="3">FD-334 SS-4</strain>
    </source>
</reference>
<dbReference type="EMBL" id="KN817518">
    <property type="protein sequence ID" value="KJA29736.1"/>
    <property type="molecule type" value="Genomic_DNA"/>
</dbReference>
<proteinExistence type="predicted"/>
<evidence type="ECO:0000256" key="1">
    <source>
        <dbReference type="SAM" id="MobiDB-lite"/>
    </source>
</evidence>
<dbReference type="Proteomes" id="UP000054270">
    <property type="component" value="Unassembled WGS sequence"/>
</dbReference>
<gene>
    <name evidence="2" type="ORF">HYPSUDRAFT_232388</name>
</gene>
<feature type="compositionally biased region" description="Basic and acidic residues" evidence="1">
    <location>
        <begin position="36"/>
        <end position="52"/>
    </location>
</feature>
<evidence type="ECO:0000313" key="3">
    <source>
        <dbReference type="Proteomes" id="UP000054270"/>
    </source>
</evidence>
<keyword evidence="3" id="KW-1185">Reference proteome</keyword>
<protein>
    <submittedName>
        <fullName evidence="2">Uncharacterized protein</fullName>
    </submittedName>
</protein>
<name>A0A0D2PNH7_HYPSF</name>
<evidence type="ECO:0000313" key="2">
    <source>
        <dbReference type="EMBL" id="KJA29736.1"/>
    </source>
</evidence>
<dbReference type="AlphaFoldDB" id="A0A0D2PNH7"/>
<accession>A0A0D2PNH7</accession>